<dbReference type="EMBL" id="BSFP01000048">
    <property type="protein sequence ID" value="GLL04661.1"/>
    <property type="molecule type" value="Genomic_DNA"/>
</dbReference>
<evidence type="ECO:0000313" key="2">
    <source>
        <dbReference type="EMBL" id="GLL04661.1"/>
    </source>
</evidence>
<dbReference type="Pfam" id="PF14192">
    <property type="entry name" value="DUF4314"/>
    <property type="match status" value="1"/>
</dbReference>
<dbReference type="AlphaFoldDB" id="A0A9W6NPX4"/>
<organism evidence="2 3">
    <name type="scientific">Dactylosporangium matsuzakiense</name>
    <dbReference type="NCBI Taxonomy" id="53360"/>
    <lineage>
        <taxon>Bacteria</taxon>
        <taxon>Bacillati</taxon>
        <taxon>Actinomycetota</taxon>
        <taxon>Actinomycetes</taxon>
        <taxon>Micromonosporales</taxon>
        <taxon>Micromonosporaceae</taxon>
        <taxon>Dactylosporangium</taxon>
    </lineage>
</organism>
<dbReference type="InterPro" id="IPR025463">
    <property type="entry name" value="DUF4314"/>
</dbReference>
<proteinExistence type="predicted"/>
<accession>A0A9W6NPX4</accession>
<evidence type="ECO:0000313" key="3">
    <source>
        <dbReference type="Proteomes" id="UP001143480"/>
    </source>
</evidence>
<keyword evidence="3" id="KW-1185">Reference proteome</keyword>
<reference evidence="2" key="1">
    <citation type="journal article" date="2014" name="Int. J. Syst. Evol. Microbiol.">
        <title>Complete genome sequence of Corynebacterium casei LMG S-19264T (=DSM 44701T), isolated from a smear-ripened cheese.</title>
        <authorList>
            <consortium name="US DOE Joint Genome Institute (JGI-PGF)"/>
            <person name="Walter F."/>
            <person name="Albersmeier A."/>
            <person name="Kalinowski J."/>
            <person name="Ruckert C."/>
        </authorList>
    </citation>
    <scope>NUCLEOTIDE SEQUENCE</scope>
    <source>
        <strain evidence="2">VKM Ac-1321</strain>
    </source>
</reference>
<gene>
    <name evidence="2" type="ORF">GCM10017581_064080</name>
</gene>
<reference evidence="2" key="2">
    <citation type="submission" date="2023-01" db="EMBL/GenBank/DDBJ databases">
        <authorList>
            <person name="Sun Q."/>
            <person name="Evtushenko L."/>
        </authorList>
    </citation>
    <scope>NUCLEOTIDE SEQUENCE</scope>
    <source>
        <strain evidence="2">VKM Ac-1321</strain>
    </source>
</reference>
<feature type="domain" description="DUF4314" evidence="1">
    <location>
        <begin position="2"/>
        <end position="51"/>
    </location>
</feature>
<evidence type="ECO:0000259" key="1">
    <source>
        <dbReference type="Pfam" id="PF14192"/>
    </source>
</evidence>
<sequence>MQYEPGQRVVLVRTGDPHTGLRPGDEGTVRRYDAARRRVDVAWDSGATLSMLLDSGNVITSIPASPADAAGPAHPAGPAGAATRPELLDVLRAAGAADGATAAAWWLQDTIGGRAGGDTAATARRILDGIDDEDPAVLDTFPSPVQDWAGGIDVPRPATVSAAVGSDHAASLLTGEQWQQAEDAYRDSYSIAVTDTIAAACRHRLHPNGDDRDLSHLHPDNVTFGSVGVFSGDWNDAGVMAAHPLTAGYVGTLVDRWNGWAVFTCTRPVAEAIVTDQQQVRDAYRADLAAAGVPAADLDRQTDETYTRLSWDGDVIVADSRTLHDDPQAIERIGPDEQGRYVVMGRSWCWEAVDPYHCARIVGDLPDPDASQEWVLLTHTPYTRVGPAPYTIGGLVGMGTSHGLAGALRYDAAPVAAVLGVTAFTSAVPAARLAATTGRFDADGWLAFVAVARRCGEPMTEAAVLDALAEDALLGMEVAAAAAAGGTVARLLDDTGTILDLAQIHPAPANLEAVSALRGRLRTARRDPRGVEWQYWNGRAWRHLTSTAAAAHPPASGPTTTAT</sequence>
<dbReference type="Proteomes" id="UP001143480">
    <property type="component" value="Unassembled WGS sequence"/>
</dbReference>
<name>A0A9W6NPX4_9ACTN</name>
<dbReference type="RefSeq" id="WP_261961836.1">
    <property type="nucleotide sequence ID" value="NZ_BAAAXA010000001.1"/>
</dbReference>
<protein>
    <recommendedName>
        <fullName evidence="1">DUF4314 domain-containing protein</fullName>
    </recommendedName>
</protein>
<comment type="caution">
    <text evidence="2">The sequence shown here is derived from an EMBL/GenBank/DDBJ whole genome shotgun (WGS) entry which is preliminary data.</text>
</comment>